<dbReference type="AlphaFoldDB" id="A0A8E0VF31"/>
<proteinExistence type="predicted"/>
<dbReference type="InterPro" id="IPR048501">
    <property type="entry name" value="Legum_prodom"/>
</dbReference>
<dbReference type="InterPro" id="IPR046427">
    <property type="entry name" value="Legumain_prodom_sf"/>
</dbReference>
<dbReference type="Gene3D" id="1.10.132.130">
    <property type="match status" value="1"/>
</dbReference>
<comment type="caution">
    <text evidence="1">The sequence shown here is derived from an EMBL/GenBank/DDBJ whole genome shotgun (WGS) entry which is preliminary data.</text>
</comment>
<keyword evidence="2" id="KW-1185">Reference proteome</keyword>
<dbReference type="EMBL" id="LUCM01007413">
    <property type="protein sequence ID" value="KAA0190030.1"/>
    <property type="molecule type" value="Genomic_DNA"/>
</dbReference>
<evidence type="ECO:0000313" key="1">
    <source>
        <dbReference type="EMBL" id="KAA0190030.1"/>
    </source>
</evidence>
<reference evidence="1" key="1">
    <citation type="submission" date="2019-05" db="EMBL/GenBank/DDBJ databases">
        <title>Annotation for the trematode Fasciolopsis buski.</title>
        <authorList>
            <person name="Choi Y.-J."/>
        </authorList>
    </citation>
    <scope>NUCLEOTIDE SEQUENCE</scope>
    <source>
        <strain evidence="1">HT</strain>
        <tissue evidence="1">Whole worm</tissue>
    </source>
</reference>
<dbReference type="Proteomes" id="UP000728185">
    <property type="component" value="Unassembled WGS sequence"/>
</dbReference>
<sequence>MPTVDKRPSHQAHLAGLMRTIMITNNEGERASAQRKLHRALQLQQLVKETCDDIETEIKKKLVPSNKHQTLDEELECYRTIFDAFQIKCFTINQINVFSTYMIRKCFFVFYQVPEVAHQSFRFGALCRSRYDAEKMVHVINDVCV</sequence>
<organism evidence="1 2">
    <name type="scientific">Fasciolopsis buskii</name>
    <dbReference type="NCBI Taxonomy" id="27845"/>
    <lineage>
        <taxon>Eukaryota</taxon>
        <taxon>Metazoa</taxon>
        <taxon>Spiralia</taxon>
        <taxon>Lophotrochozoa</taxon>
        <taxon>Platyhelminthes</taxon>
        <taxon>Trematoda</taxon>
        <taxon>Digenea</taxon>
        <taxon>Plagiorchiida</taxon>
        <taxon>Echinostomata</taxon>
        <taxon>Echinostomatoidea</taxon>
        <taxon>Fasciolidae</taxon>
        <taxon>Fasciolopsis</taxon>
    </lineage>
</organism>
<dbReference type="CDD" id="cd21115">
    <property type="entry name" value="legumain_C"/>
    <property type="match status" value="1"/>
</dbReference>
<protein>
    <submittedName>
        <fullName evidence="1">Uncharacterized protein</fullName>
    </submittedName>
</protein>
<accession>A0A8E0VF31</accession>
<gene>
    <name evidence="1" type="ORF">FBUS_08798</name>
</gene>
<dbReference type="OrthoDB" id="6506844at2759"/>
<evidence type="ECO:0000313" key="2">
    <source>
        <dbReference type="Proteomes" id="UP000728185"/>
    </source>
</evidence>
<name>A0A8E0VF31_9TREM</name>